<evidence type="ECO:0000313" key="3">
    <source>
        <dbReference type="Proteomes" id="UP000186309"/>
    </source>
</evidence>
<feature type="transmembrane region" description="Helical" evidence="1">
    <location>
        <begin position="202"/>
        <end position="220"/>
    </location>
</feature>
<evidence type="ECO:0008006" key="4">
    <source>
        <dbReference type="Google" id="ProtNLM"/>
    </source>
</evidence>
<gene>
    <name evidence="2" type="ORF">BSF38_03640</name>
</gene>
<feature type="transmembrane region" description="Helical" evidence="1">
    <location>
        <begin position="80"/>
        <end position="97"/>
    </location>
</feature>
<keyword evidence="1" id="KW-0472">Membrane</keyword>
<name>A0A1U7CT70_9BACT</name>
<reference evidence="3" key="1">
    <citation type="submission" date="2016-12" db="EMBL/GenBank/DDBJ databases">
        <title>Comparative genomics of four Isosphaeraceae planctomycetes: a common pool of plasmids and glycoside hydrolase genes.</title>
        <authorList>
            <person name="Ivanova A."/>
        </authorList>
    </citation>
    <scope>NUCLEOTIDE SEQUENCE [LARGE SCALE GENOMIC DNA]</scope>
    <source>
        <strain evidence="3">PX4</strain>
    </source>
</reference>
<sequence length="474" mass="54085">MGPNVGDPVKSRLSLHRRYLAPEGVQPSPATESGRPRGLYAGEPENCRRRLVPFLRNLAYLGLIFAVCRRYQTEGRAFQCLLILATAALPIHYLAPFRWKKPIFLAASIAGLGWVFGPDVLAVVMVLSAVLIGVCRLPVSWNLRAGLLAALTVFLSCGRPEPLFRMVPSTVWPVLGSMFMFRMIIYMYELKHAKKPEKLIDEIGYFFLLPNFCFMLFPVVDYRTMQRGYFADDVHAIQRRGLEMMFRGVVQLILYRLIDQELLISASQVHGPLSLLSFLTFNYLVYLQVSGQFHVACGMLHLFGYQLPDTHHRYLLATGFTDYWRRINIYWKDFMVRMVFNPVVFRLKRWPQPAALAAATTVVFVATWFLHAYQSFWLRGTWGFSIPDAVFWTVLGVLVLVNVQLDARRSASKARVARRRDAEPESRSVVLRALAVRTLKTAATFATIVLLWSLWNSPSLAAWFDLLNRGLHAS</sequence>
<feature type="transmembrane region" description="Helical" evidence="1">
    <location>
        <begin position="170"/>
        <end position="190"/>
    </location>
</feature>
<evidence type="ECO:0000313" key="2">
    <source>
        <dbReference type="EMBL" id="APW62108.1"/>
    </source>
</evidence>
<feature type="transmembrane region" description="Helical" evidence="1">
    <location>
        <begin position="103"/>
        <end position="134"/>
    </location>
</feature>
<keyword evidence="1" id="KW-0812">Transmembrane</keyword>
<proteinExistence type="predicted"/>
<dbReference type="RefSeq" id="WP_076347937.1">
    <property type="nucleotide sequence ID" value="NZ_CP019082.1"/>
</dbReference>
<dbReference type="KEGG" id="pbor:BSF38_03640"/>
<feature type="transmembrane region" description="Helical" evidence="1">
    <location>
        <begin position="141"/>
        <end position="158"/>
    </location>
</feature>
<feature type="transmembrane region" description="Helical" evidence="1">
    <location>
        <begin position="389"/>
        <end position="408"/>
    </location>
</feature>
<evidence type="ECO:0000256" key="1">
    <source>
        <dbReference type="SAM" id="Phobius"/>
    </source>
</evidence>
<dbReference type="AlphaFoldDB" id="A0A1U7CT70"/>
<feature type="transmembrane region" description="Helical" evidence="1">
    <location>
        <begin position="283"/>
        <end position="303"/>
    </location>
</feature>
<keyword evidence="3" id="KW-1185">Reference proteome</keyword>
<dbReference type="EMBL" id="CP019082">
    <property type="protein sequence ID" value="APW62108.1"/>
    <property type="molecule type" value="Genomic_DNA"/>
</dbReference>
<protein>
    <recommendedName>
        <fullName evidence="4">Peptidoglycan O-acetyltransferase</fullName>
    </recommendedName>
</protein>
<dbReference type="STRING" id="1387353.BSF38_03640"/>
<feature type="transmembrane region" description="Helical" evidence="1">
    <location>
        <begin position="354"/>
        <end position="377"/>
    </location>
</feature>
<feature type="transmembrane region" description="Helical" evidence="1">
    <location>
        <begin position="429"/>
        <end position="455"/>
    </location>
</feature>
<accession>A0A1U7CT70</accession>
<dbReference type="OrthoDB" id="916975at2"/>
<keyword evidence="1" id="KW-1133">Transmembrane helix</keyword>
<dbReference type="Proteomes" id="UP000186309">
    <property type="component" value="Chromosome"/>
</dbReference>
<organism evidence="2 3">
    <name type="scientific">Paludisphaera borealis</name>
    <dbReference type="NCBI Taxonomy" id="1387353"/>
    <lineage>
        <taxon>Bacteria</taxon>
        <taxon>Pseudomonadati</taxon>
        <taxon>Planctomycetota</taxon>
        <taxon>Planctomycetia</taxon>
        <taxon>Isosphaerales</taxon>
        <taxon>Isosphaeraceae</taxon>
        <taxon>Paludisphaera</taxon>
    </lineage>
</organism>